<name>A0ABX1JBT1_9PSEU</name>
<dbReference type="PROSITE" id="PS50056">
    <property type="entry name" value="TYR_PHOSPHATASE_2"/>
    <property type="match status" value="1"/>
</dbReference>
<feature type="domain" description="Tyrosine specific protein phosphatases" evidence="2">
    <location>
        <begin position="133"/>
        <end position="168"/>
    </location>
</feature>
<protein>
    <submittedName>
        <fullName evidence="3">Tyrosine-protein phosphatase</fullName>
    </submittedName>
</protein>
<evidence type="ECO:0000313" key="4">
    <source>
        <dbReference type="Proteomes" id="UP000715441"/>
    </source>
</evidence>
<dbReference type="Pfam" id="PF13350">
    <property type="entry name" value="Y_phosphatase3"/>
    <property type="match status" value="1"/>
</dbReference>
<dbReference type="Proteomes" id="UP000715441">
    <property type="component" value="Unassembled WGS sequence"/>
</dbReference>
<proteinExistence type="inferred from homology"/>
<sequence length="258" mass="27967">MRWLELEGAVNARDVGGLPTEDGKQIADRRLLRSDNLQGLTPADVKLLIEDFGLSTVVDLRGTPEVTSEGPGPLAAVESVRHVHHSVLPERGNATDAAADALFLSGRRRDRMAQFPEDPMCALYLGYLEDRPESVVGALRSITDAPGTVLVHCAAGKDRTGVVVAMSLTVAGVRRDAVIADYAASGNRIGAILARLRASPTYARDLEKRPDDDNRPRAETMAHFLEQVDTRHGGVLPWLSEHGFGDHEAKALREKLVL</sequence>
<dbReference type="EMBL" id="JAAXLS010000033">
    <property type="protein sequence ID" value="NKQ57252.1"/>
    <property type="molecule type" value="Genomic_DNA"/>
</dbReference>
<dbReference type="PANTHER" id="PTHR31126">
    <property type="entry name" value="TYROSINE-PROTEIN PHOSPHATASE"/>
    <property type="match status" value="1"/>
</dbReference>
<dbReference type="InterPro" id="IPR026893">
    <property type="entry name" value="Tyr/Ser_Pase_IphP-type"/>
</dbReference>
<reference evidence="3 4" key="1">
    <citation type="submission" date="2020-04" db="EMBL/GenBank/DDBJ databases">
        <title>Novel species.</title>
        <authorList>
            <person name="Teo W.F.A."/>
            <person name="Lipun K."/>
            <person name="Srisuk N."/>
            <person name="Duangmal K."/>
        </authorList>
    </citation>
    <scope>NUCLEOTIDE SEQUENCE [LARGE SCALE GENOMIC DNA]</scope>
    <source>
        <strain evidence="3 4">K13G38</strain>
    </source>
</reference>
<dbReference type="InterPro" id="IPR016130">
    <property type="entry name" value="Tyr_Pase_AS"/>
</dbReference>
<dbReference type="RefSeq" id="WP_168520278.1">
    <property type="nucleotide sequence ID" value="NZ_JAAXLS010000033.1"/>
</dbReference>
<keyword evidence="4" id="KW-1185">Reference proteome</keyword>
<dbReference type="SUPFAM" id="SSF52799">
    <property type="entry name" value="(Phosphotyrosine protein) phosphatases II"/>
    <property type="match status" value="1"/>
</dbReference>
<gene>
    <name evidence="3" type="ORF">HFP15_30720</name>
</gene>
<organism evidence="3 4">
    <name type="scientific">Amycolatopsis acididurans</name>
    <dbReference type="NCBI Taxonomy" id="2724524"/>
    <lineage>
        <taxon>Bacteria</taxon>
        <taxon>Bacillati</taxon>
        <taxon>Actinomycetota</taxon>
        <taxon>Actinomycetes</taxon>
        <taxon>Pseudonocardiales</taxon>
        <taxon>Pseudonocardiaceae</taxon>
        <taxon>Amycolatopsis</taxon>
    </lineage>
</organism>
<evidence type="ECO:0000259" key="2">
    <source>
        <dbReference type="PROSITE" id="PS50056"/>
    </source>
</evidence>
<dbReference type="InterPro" id="IPR029021">
    <property type="entry name" value="Prot-tyrosine_phosphatase-like"/>
</dbReference>
<dbReference type="Gene3D" id="3.90.190.10">
    <property type="entry name" value="Protein tyrosine phosphatase superfamily"/>
    <property type="match status" value="1"/>
</dbReference>
<comment type="caution">
    <text evidence="3">The sequence shown here is derived from an EMBL/GenBank/DDBJ whole genome shotgun (WGS) entry which is preliminary data.</text>
</comment>
<comment type="similarity">
    <text evidence="1">Belongs to the protein-tyrosine phosphatase family.</text>
</comment>
<dbReference type="PROSITE" id="PS00383">
    <property type="entry name" value="TYR_PHOSPHATASE_1"/>
    <property type="match status" value="1"/>
</dbReference>
<dbReference type="InterPro" id="IPR000387">
    <property type="entry name" value="Tyr_Pase_dom"/>
</dbReference>
<evidence type="ECO:0000256" key="1">
    <source>
        <dbReference type="ARBA" id="ARBA00009580"/>
    </source>
</evidence>
<dbReference type="PANTHER" id="PTHR31126:SF1">
    <property type="entry name" value="TYROSINE SPECIFIC PROTEIN PHOSPHATASES DOMAIN-CONTAINING PROTEIN"/>
    <property type="match status" value="1"/>
</dbReference>
<evidence type="ECO:0000313" key="3">
    <source>
        <dbReference type="EMBL" id="NKQ57252.1"/>
    </source>
</evidence>
<accession>A0ABX1JBT1</accession>